<name>A0AAP0QR79_9ROSI</name>
<accession>A0AAP0QR79</accession>
<protein>
    <submittedName>
        <fullName evidence="2">Uncharacterized protein</fullName>
    </submittedName>
</protein>
<evidence type="ECO:0000256" key="1">
    <source>
        <dbReference type="SAM" id="Phobius"/>
    </source>
</evidence>
<comment type="caution">
    <text evidence="2">The sequence shown here is derived from an EMBL/GenBank/DDBJ whole genome shotgun (WGS) entry which is preliminary data.</text>
</comment>
<evidence type="ECO:0000313" key="2">
    <source>
        <dbReference type="EMBL" id="KAK9200377.1"/>
    </source>
</evidence>
<keyword evidence="1" id="KW-0812">Transmembrane</keyword>
<keyword evidence="1" id="KW-1133">Transmembrane helix</keyword>
<reference evidence="2 3" key="1">
    <citation type="submission" date="2024-05" db="EMBL/GenBank/DDBJ databases">
        <title>Haplotype-resolved chromosome-level genome assembly of Huyou (Citrus changshanensis).</title>
        <authorList>
            <person name="Miao C."/>
            <person name="Chen W."/>
            <person name="Wu Y."/>
            <person name="Wang L."/>
            <person name="Zhao S."/>
            <person name="Grierson D."/>
            <person name="Xu C."/>
            <person name="Chen K."/>
        </authorList>
    </citation>
    <scope>NUCLEOTIDE SEQUENCE [LARGE SCALE GENOMIC DNA]</scope>
    <source>
        <strain evidence="2">01-14</strain>
        <tissue evidence="2">Leaf</tissue>
    </source>
</reference>
<proteinExistence type="predicted"/>
<dbReference type="AlphaFoldDB" id="A0AAP0QR79"/>
<keyword evidence="3" id="KW-1185">Reference proteome</keyword>
<keyword evidence="1" id="KW-0472">Membrane</keyword>
<sequence length="104" mass="11056">MPYPILFLEPQIPPCILCFAAGGAIVFVRTVNGCLIVRLRGRVTSITLIAPVLRRMSSISLSPASLGKISSRSSAVCQLLFMAFTSKPLGTSAAWPSNSSITCK</sequence>
<dbReference type="Proteomes" id="UP001428341">
    <property type="component" value="Unassembled WGS sequence"/>
</dbReference>
<organism evidence="2 3">
    <name type="scientific">Citrus x changshan-huyou</name>
    <dbReference type="NCBI Taxonomy" id="2935761"/>
    <lineage>
        <taxon>Eukaryota</taxon>
        <taxon>Viridiplantae</taxon>
        <taxon>Streptophyta</taxon>
        <taxon>Embryophyta</taxon>
        <taxon>Tracheophyta</taxon>
        <taxon>Spermatophyta</taxon>
        <taxon>Magnoliopsida</taxon>
        <taxon>eudicotyledons</taxon>
        <taxon>Gunneridae</taxon>
        <taxon>Pentapetalae</taxon>
        <taxon>rosids</taxon>
        <taxon>malvids</taxon>
        <taxon>Sapindales</taxon>
        <taxon>Rutaceae</taxon>
        <taxon>Aurantioideae</taxon>
        <taxon>Citrus</taxon>
    </lineage>
</organism>
<dbReference type="EMBL" id="JBCGBO010000005">
    <property type="protein sequence ID" value="KAK9200377.1"/>
    <property type="molecule type" value="Genomic_DNA"/>
</dbReference>
<feature type="transmembrane region" description="Helical" evidence="1">
    <location>
        <begin position="12"/>
        <end position="32"/>
    </location>
</feature>
<evidence type="ECO:0000313" key="3">
    <source>
        <dbReference type="Proteomes" id="UP001428341"/>
    </source>
</evidence>
<gene>
    <name evidence="2" type="ORF">WN944_015574</name>
</gene>